<reference evidence="5 6" key="1">
    <citation type="submission" date="2016-01" db="EMBL/GenBank/DDBJ databases">
        <title>Amycolatopsis coloradensis genome sequencing and assembly.</title>
        <authorList>
            <person name="Mayilraj S."/>
        </authorList>
    </citation>
    <scope>NUCLEOTIDE SEQUENCE [LARGE SCALE GENOMIC DNA]</scope>
    <source>
        <strain evidence="5 6">DSM 44225</strain>
    </source>
</reference>
<evidence type="ECO:0000259" key="4">
    <source>
        <dbReference type="PROSITE" id="PS50043"/>
    </source>
</evidence>
<dbReference type="GO" id="GO:0003677">
    <property type="term" value="F:DNA binding"/>
    <property type="evidence" value="ECO:0007669"/>
    <property type="project" value="UniProtKB-KW"/>
</dbReference>
<dbReference type="Gene3D" id="3.40.50.2300">
    <property type="match status" value="1"/>
</dbReference>
<evidence type="ECO:0000256" key="2">
    <source>
        <dbReference type="ARBA" id="ARBA00023125"/>
    </source>
</evidence>
<dbReference type="Proteomes" id="UP000187486">
    <property type="component" value="Unassembled WGS sequence"/>
</dbReference>
<keyword evidence="1" id="KW-0805">Transcription regulation</keyword>
<evidence type="ECO:0000313" key="5">
    <source>
        <dbReference type="EMBL" id="OLZ43070.1"/>
    </source>
</evidence>
<dbReference type="SUPFAM" id="SSF46894">
    <property type="entry name" value="C-terminal effector domain of the bipartite response regulators"/>
    <property type="match status" value="1"/>
</dbReference>
<dbReference type="PROSITE" id="PS50043">
    <property type="entry name" value="HTH_LUXR_2"/>
    <property type="match status" value="1"/>
</dbReference>
<sequence length="206" mass="22184">MEEPARVSVDAADPVLEAGIGSTLGGSPELTVVTNGEEEDATVVVVDLVDDKVLDVVRTTRNQPHRPEVVLLATELSPGDALHAIAAGAHGLLRRREASANRLSRAVLAAVIGDCTMPPDLIDRVLEQGTETQPPVAPQAWARAGLSEREHAVLRLVAEGYETDEIARQLSYSARTVTGVVHDITQRFRLRNRAHAVAYALRARLL</sequence>
<feature type="domain" description="HTH luxR-type" evidence="4">
    <location>
        <begin position="135"/>
        <end position="204"/>
    </location>
</feature>
<keyword evidence="6" id="KW-1185">Reference proteome</keyword>
<dbReference type="EMBL" id="MQUQ01000041">
    <property type="protein sequence ID" value="OLZ43070.1"/>
    <property type="molecule type" value="Genomic_DNA"/>
</dbReference>
<organism evidence="5 6">
    <name type="scientific">Amycolatopsis coloradensis</name>
    <dbReference type="NCBI Taxonomy" id="76021"/>
    <lineage>
        <taxon>Bacteria</taxon>
        <taxon>Bacillati</taxon>
        <taxon>Actinomycetota</taxon>
        <taxon>Actinomycetes</taxon>
        <taxon>Pseudonocardiales</taxon>
        <taxon>Pseudonocardiaceae</taxon>
        <taxon>Amycolatopsis</taxon>
    </lineage>
</organism>
<dbReference type="RefSeq" id="WP_076168863.1">
    <property type="nucleotide sequence ID" value="NZ_JBEZVB010000016.1"/>
</dbReference>
<dbReference type="Pfam" id="PF00196">
    <property type="entry name" value="GerE"/>
    <property type="match status" value="1"/>
</dbReference>
<dbReference type="AlphaFoldDB" id="A0A1R0KDL1"/>
<evidence type="ECO:0000313" key="6">
    <source>
        <dbReference type="Proteomes" id="UP000187486"/>
    </source>
</evidence>
<keyword evidence="2" id="KW-0238">DNA-binding</keyword>
<gene>
    <name evidence="5" type="ORF">BS329_40790</name>
</gene>
<dbReference type="CDD" id="cd06170">
    <property type="entry name" value="LuxR_C_like"/>
    <property type="match status" value="1"/>
</dbReference>
<comment type="caution">
    <text evidence="5">The sequence shown here is derived from an EMBL/GenBank/DDBJ whole genome shotgun (WGS) entry which is preliminary data.</text>
</comment>
<accession>A0A1R0KDL1</accession>
<dbReference type="InterPro" id="IPR000792">
    <property type="entry name" value="Tscrpt_reg_LuxR_C"/>
</dbReference>
<dbReference type="InterPro" id="IPR016032">
    <property type="entry name" value="Sig_transdc_resp-reg_C-effctor"/>
</dbReference>
<dbReference type="PANTHER" id="PTHR44688:SF16">
    <property type="entry name" value="DNA-BINDING TRANSCRIPTIONAL ACTIVATOR DEVR_DOSR"/>
    <property type="match status" value="1"/>
</dbReference>
<name>A0A1R0KDL1_9PSEU</name>
<dbReference type="SMART" id="SM00421">
    <property type="entry name" value="HTH_LUXR"/>
    <property type="match status" value="1"/>
</dbReference>
<proteinExistence type="predicted"/>
<protein>
    <submittedName>
        <fullName evidence="5">Helix-turn-helix transcriptional regulator</fullName>
    </submittedName>
</protein>
<evidence type="ECO:0000256" key="3">
    <source>
        <dbReference type="ARBA" id="ARBA00023163"/>
    </source>
</evidence>
<dbReference type="PANTHER" id="PTHR44688">
    <property type="entry name" value="DNA-BINDING TRANSCRIPTIONAL ACTIVATOR DEVR_DOSR"/>
    <property type="match status" value="1"/>
</dbReference>
<dbReference type="PRINTS" id="PR00038">
    <property type="entry name" value="HTHLUXR"/>
</dbReference>
<keyword evidence="3" id="KW-0804">Transcription</keyword>
<dbReference type="STRING" id="76021.BS329_40790"/>
<evidence type="ECO:0000256" key="1">
    <source>
        <dbReference type="ARBA" id="ARBA00023015"/>
    </source>
</evidence>
<dbReference type="GO" id="GO:0006355">
    <property type="term" value="P:regulation of DNA-templated transcription"/>
    <property type="evidence" value="ECO:0007669"/>
    <property type="project" value="InterPro"/>
</dbReference>